<dbReference type="AlphaFoldDB" id="A0AAD1FQZ9"/>
<keyword evidence="1" id="KW-0812">Transmembrane</keyword>
<reference evidence="3" key="1">
    <citation type="submission" date="2017-05" db="EMBL/GenBank/DDBJ databases">
        <title>Whole genome sequence of fish pathogenic bacteria, Photobacterium damselae subsp. piscicida, strain 91-197, isolated from hybrid striped bass (Morone sp.) in USA.</title>
        <authorList>
            <person name="Teru Y."/>
            <person name="Hikima J."/>
            <person name="Kono T."/>
            <person name="Sakai M."/>
            <person name="Takano T."/>
            <person name="Hawke J.P."/>
            <person name="Takeyama H."/>
            <person name="Aoki T."/>
        </authorList>
    </citation>
    <scope>NUCLEOTIDE SEQUENCE [LARGE SCALE GENOMIC DNA]</scope>
    <source>
        <strain evidence="3">91-197</strain>
    </source>
</reference>
<gene>
    <name evidence="2" type="ORF">PDPUS_2_00740</name>
</gene>
<sequence>MTGSNKVLRGDITYILAGDLTVVIGLYTHR</sequence>
<feature type="transmembrane region" description="Helical" evidence="1">
    <location>
        <begin position="12"/>
        <end position="29"/>
    </location>
</feature>
<protein>
    <submittedName>
        <fullName evidence="2">Uncharacterized protein</fullName>
    </submittedName>
</protein>
<name>A0AAD1FQZ9_PHODP</name>
<evidence type="ECO:0000313" key="3">
    <source>
        <dbReference type="Proteomes" id="UP000218676"/>
    </source>
</evidence>
<keyword evidence="1" id="KW-1133">Transmembrane helix</keyword>
<organism evidence="2 3">
    <name type="scientific">Photobacterium damsela subsp. piscicida</name>
    <name type="common">Pasteurella piscicida</name>
    <dbReference type="NCBI Taxonomy" id="38294"/>
    <lineage>
        <taxon>Bacteria</taxon>
        <taxon>Pseudomonadati</taxon>
        <taxon>Pseudomonadota</taxon>
        <taxon>Gammaproteobacteria</taxon>
        <taxon>Vibrionales</taxon>
        <taxon>Vibrionaceae</taxon>
        <taxon>Photobacterium</taxon>
    </lineage>
</organism>
<keyword evidence="1" id="KW-0472">Membrane</keyword>
<evidence type="ECO:0000256" key="1">
    <source>
        <dbReference type="SAM" id="Phobius"/>
    </source>
</evidence>
<proteinExistence type="predicted"/>
<dbReference type="Proteomes" id="UP000218676">
    <property type="component" value="Chromosome 2"/>
</dbReference>
<accession>A0AAD1FQZ9</accession>
<evidence type="ECO:0000313" key="2">
    <source>
        <dbReference type="EMBL" id="BAX55326.1"/>
    </source>
</evidence>
<dbReference type="EMBL" id="AP018046">
    <property type="protein sequence ID" value="BAX55326.1"/>
    <property type="molecule type" value="Genomic_DNA"/>
</dbReference>